<proteinExistence type="predicted"/>
<name>A0A137NRZ3_CONC2</name>
<dbReference type="EMBL" id="KQ964868">
    <property type="protein sequence ID" value="KXN65506.1"/>
    <property type="molecule type" value="Genomic_DNA"/>
</dbReference>
<keyword evidence="3" id="KW-1185">Reference proteome</keyword>
<organism evidence="2 3">
    <name type="scientific">Conidiobolus coronatus (strain ATCC 28846 / CBS 209.66 / NRRL 28638)</name>
    <name type="common">Delacroixia coronata</name>
    <dbReference type="NCBI Taxonomy" id="796925"/>
    <lineage>
        <taxon>Eukaryota</taxon>
        <taxon>Fungi</taxon>
        <taxon>Fungi incertae sedis</taxon>
        <taxon>Zoopagomycota</taxon>
        <taxon>Entomophthoromycotina</taxon>
        <taxon>Entomophthoromycetes</taxon>
        <taxon>Entomophthorales</taxon>
        <taxon>Ancylistaceae</taxon>
        <taxon>Conidiobolus</taxon>
    </lineage>
</organism>
<evidence type="ECO:0000313" key="3">
    <source>
        <dbReference type="Proteomes" id="UP000070444"/>
    </source>
</evidence>
<feature type="chain" id="PRO_5007293996" evidence="1">
    <location>
        <begin position="19"/>
        <end position="182"/>
    </location>
</feature>
<evidence type="ECO:0000313" key="2">
    <source>
        <dbReference type="EMBL" id="KXN65506.1"/>
    </source>
</evidence>
<evidence type="ECO:0000256" key="1">
    <source>
        <dbReference type="SAM" id="SignalP"/>
    </source>
</evidence>
<keyword evidence="1" id="KW-0732">Signal</keyword>
<feature type="signal peptide" evidence="1">
    <location>
        <begin position="1"/>
        <end position="18"/>
    </location>
</feature>
<reference evidence="2 3" key="1">
    <citation type="journal article" date="2015" name="Genome Biol. Evol.">
        <title>Phylogenomic analyses indicate that early fungi evolved digesting cell walls of algal ancestors of land plants.</title>
        <authorList>
            <person name="Chang Y."/>
            <person name="Wang S."/>
            <person name="Sekimoto S."/>
            <person name="Aerts A.L."/>
            <person name="Choi C."/>
            <person name="Clum A."/>
            <person name="LaButti K.M."/>
            <person name="Lindquist E.A."/>
            <person name="Yee Ngan C."/>
            <person name="Ohm R.A."/>
            <person name="Salamov A.A."/>
            <person name="Grigoriev I.V."/>
            <person name="Spatafora J.W."/>
            <person name="Berbee M.L."/>
        </authorList>
    </citation>
    <scope>NUCLEOTIDE SEQUENCE [LARGE SCALE GENOMIC DNA]</scope>
    <source>
        <strain evidence="2 3">NRRL 28638</strain>
    </source>
</reference>
<dbReference type="AlphaFoldDB" id="A0A137NRZ3"/>
<gene>
    <name evidence="2" type="ORF">CONCODRAFT_74249</name>
</gene>
<sequence length="182" mass="19937">MKLIKLTLILPILSASIGLERREPGLLDSLLNNSPAYGLTVSLGSLISNLSVVLDTLRLGYVVGNLSLDDIILLLGKILSPARLDLVVEYLISENSQVKLNDIVNNLNVHELTSALDLDIEDIVKGLGVPALDRVVKYREKEGKKEMDEEETEKIVEEDISVDIDETAVVSEVSEVSEVTDE</sequence>
<dbReference type="Proteomes" id="UP000070444">
    <property type="component" value="Unassembled WGS sequence"/>
</dbReference>
<accession>A0A137NRZ3</accession>
<protein>
    <submittedName>
        <fullName evidence="2">Uncharacterized protein</fullName>
    </submittedName>
</protein>